<dbReference type="InterPro" id="IPR036282">
    <property type="entry name" value="Glutathione-S-Trfase_C_sf"/>
</dbReference>
<dbReference type="Pfam" id="PF13409">
    <property type="entry name" value="GST_N_2"/>
    <property type="match status" value="1"/>
</dbReference>
<reference evidence="3" key="2">
    <citation type="submission" date="2020-11" db="EMBL/GenBank/DDBJ databases">
        <authorList>
            <person name="Cecchin M."/>
            <person name="Marcolungo L."/>
            <person name="Rossato M."/>
            <person name="Girolomoni L."/>
            <person name="Cosentino E."/>
            <person name="Cuine S."/>
            <person name="Li-Beisson Y."/>
            <person name="Delledonne M."/>
            <person name="Ballottari M."/>
        </authorList>
    </citation>
    <scope>NUCLEOTIDE SEQUENCE</scope>
    <source>
        <strain evidence="3">211/11P</strain>
        <tissue evidence="3">Whole cell</tissue>
    </source>
</reference>
<comment type="caution">
    <text evidence="3">The sequence shown here is derived from an EMBL/GenBank/DDBJ whole genome shotgun (WGS) entry which is preliminary data.</text>
</comment>
<dbReference type="Gene3D" id="3.40.30.10">
    <property type="entry name" value="Glutaredoxin"/>
    <property type="match status" value="1"/>
</dbReference>
<evidence type="ECO:0000259" key="2">
    <source>
        <dbReference type="Pfam" id="PF13409"/>
    </source>
</evidence>
<name>A0A9D4TXZ3_CHLVU</name>
<dbReference type="OrthoDB" id="2309723at2759"/>
<evidence type="ECO:0000313" key="3">
    <source>
        <dbReference type="EMBL" id="KAI3436657.1"/>
    </source>
</evidence>
<dbReference type="Proteomes" id="UP001055712">
    <property type="component" value="Unassembled WGS sequence"/>
</dbReference>
<proteinExistence type="predicted"/>
<dbReference type="InterPro" id="IPR004045">
    <property type="entry name" value="Glutathione_S-Trfase_N"/>
</dbReference>
<dbReference type="PANTHER" id="PTHR32419:SF6">
    <property type="entry name" value="GLUTATHIONE S-TRANSFERASE OMEGA-LIKE 1-RELATED"/>
    <property type="match status" value="1"/>
</dbReference>
<dbReference type="InterPro" id="IPR016639">
    <property type="entry name" value="GST_Omega/GSH"/>
</dbReference>
<dbReference type="GO" id="GO:0004364">
    <property type="term" value="F:glutathione transferase activity"/>
    <property type="evidence" value="ECO:0007669"/>
    <property type="project" value="InterPro"/>
</dbReference>
<keyword evidence="4" id="KW-1185">Reference proteome</keyword>
<dbReference type="AlphaFoldDB" id="A0A9D4TXZ3"/>
<feature type="region of interest" description="Disordered" evidence="1">
    <location>
        <begin position="542"/>
        <end position="566"/>
    </location>
</feature>
<dbReference type="SUPFAM" id="SSF47616">
    <property type="entry name" value="GST C-terminal domain-like"/>
    <property type="match status" value="1"/>
</dbReference>
<protein>
    <recommendedName>
        <fullName evidence="2">GST N-terminal domain-containing protein</fullName>
    </recommendedName>
</protein>
<dbReference type="SUPFAM" id="SSF52833">
    <property type="entry name" value="Thioredoxin-like"/>
    <property type="match status" value="1"/>
</dbReference>
<feature type="domain" description="GST N-terminal" evidence="2">
    <location>
        <begin position="84"/>
        <end position="176"/>
    </location>
</feature>
<feature type="compositionally biased region" description="Basic residues" evidence="1">
    <location>
        <begin position="553"/>
        <end position="566"/>
    </location>
</feature>
<sequence length="566" mass="61569">MCNQQGTKGGFRVLERTGALVPQGLLVKTAKYGWRTAWKTLMTELAPQSKDGTYQRPTYNFQGTIGSPEFPFEAGRYHLYVGNACPWCHRVLLALVVAGLQGTISFSRAVDDPERASRGGWVFDGKDPVFGCSDLREVYDIISPGFKGRCTAPLLIDTKAKKAVCNESSIIVRNLANLALPLEQPAAAAARGGGSAGAAVGAVDLCPAELLGDIERWNTKIYETVNNGVYQCGFSTTQAGFSKAEAALFDTLQELDGVLSRQRFVCGERFTEADLRLFPTIVRFDAVYATLFKCCRRRVADHPHLQAWLRDVHQLQLPSSGLQLRDCFDLEDARRSYFQQLFPLNPSGIVPGGPTAADLGLDVAAERGSIAVADVFHFKSGAAPALRDWNSAINQPPNYNEAYNGPARCDSVSSNHRCCAERRLLDTWIAAARRHGVPQHKVVPWVRRKLGTAVVVLRFRGDGRLGCSVPCVLCQRELQRFDLQVTCYLGDLAASGEPQWFSGRLSDVGAPSPVLTAGQRRTLNLEPMPGGVSARAVIAEPLPPAIKGGGGGGKKKSKSRKKRAPR</sequence>
<dbReference type="Pfam" id="PF13410">
    <property type="entry name" value="GST_C_2"/>
    <property type="match status" value="1"/>
</dbReference>
<dbReference type="InterPro" id="IPR036249">
    <property type="entry name" value="Thioredoxin-like_sf"/>
</dbReference>
<dbReference type="GO" id="GO:0005737">
    <property type="term" value="C:cytoplasm"/>
    <property type="evidence" value="ECO:0007669"/>
    <property type="project" value="TreeGrafter"/>
</dbReference>
<reference evidence="3" key="1">
    <citation type="journal article" date="2019" name="Plant J.">
        <title>Chlorella vulgaris genome assembly and annotation reveals the molecular basis for metabolic acclimation to high light conditions.</title>
        <authorList>
            <person name="Cecchin M."/>
            <person name="Marcolungo L."/>
            <person name="Rossato M."/>
            <person name="Girolomoni L."/>
            <person name="Cosentino E."/>
            <person name="Cuine S."/>
            <person name="Li-Beisson Y."/>
            <person name="Delledonne M."/>
            <person name="Ballottari M."/>
        </authorList>
    </citation>
    <scope>NUCLEOTIDE SEQUENCE</scope>
    <source>
        <strain evidence="3">211/11P</strain>
    </source>
</reference>
<gene>
    <name evidence="3" type="ORF">D9Q98_006073</name>
</gene>
<dbReference type="Gene3D" id="1.20.1050.10">
    <property type="match status" value="1"/>
</dbReference>
<dbReference type="InterPro" id="IPR047047">
    <property type="entry name" value="GST_Omega-like_C"/>
</dbReference>
<dbReference type="PANTHER" id="PTHR32419">
    <property type="entry name" value="GLUTATHIONYL-HYDROQUINONE REDUCTASE"/>
    <property type="match status" value="1"/>
</dbReference>
<dbReference type="EMBL" id="SIDB01000002">
    <property type="protein sequence ID" value="KAI3436657.1"/>
    <property type="molecule type" value="Genomic_DNA"/>
</dbReference>
<accession>A0A9D4TXZ3</accession>
<dbReference type="CDD" id="cd03190">
    <property type="entry name" value="GST_C_Omega_like"/>
    <property type="match status" value="1"/>
</dbReference>
<evidence type="ECO:0000256" key="1">
    <source>
        <dbReference type="SAM" id="MobiDB-lite"/>
    </source>
</evidence>
<evidence type="ECO:0000313" key="4">
    <source>
        <dbReference type="Proteomes" id="UP001055712"/>
    </source>
</evidence>
<organism evidence="3 4">
    <name type="scientific">Chlorella vulgaris</name>
    <name type="common">Green alga</name>
    <dbReference type="NCBI Taxonomy" id="3077"/>
    <lineage>
        <taxon>Eukaryota</taxon>
        <taxon>Viridiplantae</taxon>
        <taxon>Chlorophyta</taxon>
        <taxon>core chlorophytes</taxon>
        <taxon>Trebouxiophyceae</taxon>
        <taxon>Chlorellales</taxon>
        <taxon>Chlorellaceae</taxon>
        <taxon>Chlorella clade</taxon>
        <taxon>Chlorella</taxon>
    </lineage>
</organism>